<dbReference type="SUPFAM" id="SSF52972">
    <property type="entry name" value="ITPase-like"/>
    <property type="match status" value="1"/>
</dbReference>
<dbReference type="InterPro" id="IPR003697">
    <property type="entry name" value="Maf-like"/>
</dbReference>
<dbReference type="HAMAP" id="MF_00528">
    <property type="entry name" value="Maf"/>
    <property type="match status" value="1"/>
</dbReference>
<dbReference type="PANTHER" id="PTHR43213:SF5">
    <property type="entry name" value="BIFUNCTIONAL DTTP_UTP PYROPHOSPHATASE_METHYLTRANSFERASE PROTEIN-RELATED"/>
    <property type="match status" value="1"/>
</dbReference>
<feature type="site" description="Important for substrate specificity" evidence="3">
    <location>
        <position position="10"/>
    </location>
</feature>
<dbReference type="Gene3D" id="3.90.950.10">
    <property type="match status" value="1"/>
</dbReference>
<dbReference type="GO" id="GO:0036221">
    <property type="term" value="F:UTP diphosphatase activity"/>
    <property type="evidence" value="ECO:0007669"/>
    <property type="project" value="RHEA"/>
</dbReference>
<comment type="cofactor">
    <cofactor evidence="1 3">
        <name>a divalent metal cation</name>
        <dbReference type="ChEBI" id="CHEBI:60240"/>
    </cofactor>
</comment>
<comment type="caution">
    <text evidence="4">The sequence shown here is derived from an EMBL/GenBank/DDBJ whole genome shotgun (WGS) entry which is preliminary data.</text>
</comment>
<dbReference type="CDD" id="cd00555">
    <property type="entry name" value="Maf"/>
    <property type="match status" value="1"/>
</dbReference>
<dbReference type="EC" id="3.6.1.9" evidence="3"/>
<feature type="active site" description="Proton acceptor" evidence="3">
    <location>
        <position position="71"/>
    </location>
</feature>
<dbReference type="AlphaFoldDB" id="A0A2A6DYS0"/>
<dbReference type="GO" id="GO:0005737">
    <property type="term" value="C:cytoplasm"/>
    <property type="evidence" value="ECO:0007669"/>
    <property type="project" value="UniProtKB-SubCell"/>
</dbReference>
<reference evidence="4 5" key="1">
    <citation type="submission" date="2016-12" db="EMBL/GenBank/DDBJ databases">
        <title>Candidatus Reconcilibacillus cellulovorans genome.</title>
        <authorList>
            <person name="Kolinko S."/>
            <person name="Wu Y.-W."/>
            <person name="Tachea F."/>
            <person name="Denzel E."/>
            <person name="Hiras J."/>
            <person name="Baecker N."/>
            <person name="Chan L.J."/>
            <person name="Eichorst S.A."/>
            <person name="Frey D."/>
            <person name="Adams P.D."/>
            <person name="Pray T."/>
            <person name="Tanjore D."/>
            <person name="Petzold C.J."/>
            <person name="Gladden J.M."/>
            <person name="Simmons B.A."/>
            <person name="Singer S.W."/>
        </authorList>
    </citation>
    <scope>NUCLEOTIDE SEQUENCE [LARGE SCALE GENOMIC DNA]</scope>
    <source>
        <strain evidence="4">JTherm</strain>
    </source>
</reference>
<comment type="subcellular location">
    <subcellularLocation>
        <location evidence="3">Cytoplasm</location>
    </subcellularLocation>
</comment>
<protein>
    <recommendedName>
        <fullName evidence="3">dTTP/UTP pyrophosphatase</fullName>
        <shortName evidence="3">dTTPase/UTPase</shortName>
        <ecNumber evidence="3">3.6.1.9</ecNumber>
    </recommendedName>
    <alternativeName>
        <fullName evidence="3">Nucleoside triphosphate pyrophosphatase</fullName>
    </alternativeName>
    <alternativeName>
        <fullName evidence="3">Nucleotide pyrophosphatase</fullName>
        <shortName evidence="3">Nucleotide PPase</shortName>
    </alternativeName>
</protein>
<sequence>MLVLASASPRRKALLEQLGVPFDVVPSGADERVEPGWTPAQMVETLAMRKAVDVCERLSGARTTGIVVGADTTVVLDGDIFEKPKDADDAVRMLRRLRGRTHLVYSGIACVRIEDGECAVGHRVTEVTFRPLSDDEIEAYVRTGEPLDKAGAYGVQGYGSLIVDRIAGDYFNVVGLSVVLLSELLGRLGFDLLGAAAAGAKSSM</sequence>
<evidence type="ECO:0000313" key="4">
    <source>
        <dbReference type="EMBL" id="PDO10218.1"/>
    </source>
</evidence>
<dbReference type="GO" id="GO:0009117">
    <property type="term" value="P:nucleotide metabolic process"/>
    <property type="evidence" value="ECO:0007669"/>
    <property type="project" value="UniProtKB-KW"/>
</dbReference>
<dbReference type="InterPro" id="IPR029001">
    <property type="entry name" value="ITPase-like_fam"/>
</dbReference>
<keyword evidence="3" id="KW-0546">Nucleotide metabolism</keyword>
<comment type="similarity">
    <text evidence="3">Belongs to the Maf family. YhdE subfamily.</text>
</comment>
<keyword evidence="3" id="KW-0963">Cytoplasm</keyword>
<dbReference type="PIRSF" id="PIRSF006305">
    <property type="entry name" value="Maf"/>
    <property type="match status" value="1"/>
</dbReference>
<feature type="site" description="Important for substrate specificity" evidence="3">
    <location>
        <position position="156"/>
    </location>
</feature>
<evidence type="ECO:0000256" key="2">
    <source>
        <dbReference type="ARBA" id="ARBA00022801"/>
    </source>
</evidence>
<name>A0A2A6DYS0_9BACL</name>
<keyword evidence="2 3" id="KW-0378">Hydrolase</keyword>
<comment type="caution">
    <text evidence="3">Lacks conserved residue(s) required for the propagation of feature annotation.</text>
</comment>
<organism evidence="4 5">
    <name type="scientific">Candidatus Reconcilbacillus cellulovorans</name>
    <dbReference type="NCBI Taxonomy" id="1906605"/>
    <lineage>
        <taxon>Bacteria</taxon>
        <taxon>Bacillati</taxon>
        <taxon>Bacillota</taxon>
        <taxon>Bacilli</taxon>
        <taxon>Bacillales</taxon>
        <taxon>Paenibacillaceae</taxon>
        <taxon>Candidatus Reconcilbacillus</taxon>
    </lineage>
</organism>
<evidence type="ECO:0000256" key="1">
    <source>
        <dbReference type="ARBA" id="ARBA00001968"/>
    </source>
</evidence>
<comment type="catalytic activity">
    <reaction evidence="3">
        <text>dTTP + H2O = dTMP + diphosphate + H(+)</text>
        <dbReference type="Rhea" id="RHEA:28534"/>
        <dbReference type="ChEBI" id="CHEBI:15377"/>
        <dbReference type="ChEBI" id="CHEBI:15378"/>
        <dbReference type="ChEBI" id="CHEBI:33019"/>
        <dbReference type="ChEBI" id="CHEBI:37568"/>
        <dbReference type="ChEBI" id="CHEBI:63528"/>
        <dbReference type="EC" id="3.6.1.9"/>
    </reaction>
</comment>
<evidence type="ECO:0000313" key="5">
    <source>
        <dbReference type="Proteomes" id="UP000243688"/>
    </source>
</evidence>
<dbReference type="Proteomes" id="UP000243688">
    <property type="component" value="Unassembled WGS sequence"/>
</dbReference>
<dbReference type="GO" id="GO:0036218">
    <property type="term" value="F:dTTP diphosphatase activity"/>
    <property type="evidence" value="ECO:0007669"/>
    <property type="project" value="RHEA"/>
</dbReference>
<evidence type="ECO:0000256" key="3">
    <source>
        <dbReference type="HAMAP-Rule" id="MF_00528"/>
    </source>
</evidence>
<dbReference type="NCBIfam" id="TIGR00172">
    <property type="entry name" value="maf"/>
    <property type="match status" value="1"/>
</dbReference>
<proteinExistence type="inferred from homology"/>
<dbReference type="Pfam" id="PF02545">
    <property type="entry name" value="Maf"/>
    <property type="match status" value="1"/>
</dbReference>
<comment type="function">
    <text evidence="3">Nucleoside triphosphate pyrophosphatase that hydrolyzes dTTP and UTP. May have a dual role in cell division arrest and in preventing the incorporation of modified nucleotides into cellular nucleic acids.</text>
</comment>
<dbReference type="EMBL" id="MOXJ01000017">
    <property type="protein sequence ID" value="PDO10218.1"/>
    <property type="molecule type" value="Genomic_DNA"/>
</dbReference>
<comment type="catalytic activity">
    <reaction evidence="3">
        <text>UTP + H2O = UMP + diphosphate + H(+)</text>
        <dbReference type="Rhea" id="RHEA:29395"/>
        <dbReference type="ChEBI" id="CHEBI:15377"/>
        <dbReference type="ChEBI" id="CHEBI:15378"/>
        <dbReference type="ChEBI" id="CHEBI:33019"/>
        <dbReference type="ChEBI" id="CHEBI:46398"/>
        <dbReference type="ChEBI" id="CHEBI:57865"/>
        <dbReference type="EC" id="3.6.1.9"/>
    </reaction>
</comment>
<accession>A0A2A6DYS0</accession>
<feature type="site" description="Important for substrate specificity" evidence="3">
    <location>
        <position position="72"/>
    </location>
</feature>
<dbReference type="PANTHER" id="PTHR43213">
    <property type="entry name" value="BIFUNCTIONAL DTTP/UTP PYROPHOSPHATASE/METHYLTRANSFERASE PROTEIN-RELATED"/>
    <property type="match status" value="1"/>
</dbReference>
<gene>
    <name evidence="4" type="ORF">BLM47_08165</name>
</gene>